<dbReference type="InterPro" id="IPR058245">
    <property type="entry name" value="NreC/VraR/RcsB-like_REC"/>
</dbReference>
<dbReference type="PRINTS" id="PR00038">
    <property type="entry name" value="HTHLUXR"/>
</dbReference>
<evidence type="ECO:0000313" key="8">
    <source>
        <dbReference type="EMBL" id="PAP93042.1"/>
    </source>
</evidence>
<accession>A0A271KB83</accession>
<organism evidence="8 9">
    <name type="scientific">Mesorhizobium wenxiniae</name>
    <dbReference type="NCBI Taxonomy" id="2014805"/>
    <lineage>
        <taxon>Bacteria</taxon>
        <taxon>Pseudomonadati</taxon>
        <taxon>Pseudomonadota</taxon>
        <taxon>Alphaproteobacteria</taxon>
        <taxon>Hyphomicrobiales</taxon>
        <taxon>Phyllobacteriaceae</taxon>
        <taxon>Mesorhizobium</taxon>
    </lineage>
</organism>
<evidence type="ECO:0000259" key="7">
    <source>
        <dbReference type="PROSITE" id="PS50110"/>
    </source>
</evidence>
<keyword evidence="9" id="KW-1185">Reference proteome</keyword>
<feature type="modified residue" description="4-aspartylphosphate" evidence="5">
    <location>
        <position position="41"/>
    </location>
</feature>
<feature type="domain" description="Response regulatory" evidence="7">
    <location>
        <begin position="1"/>
        <end position="106"/>
    </location>
</feature>
<dbReference type="PANTHER" id="PTHR43214:SF41">
    <property type="entry name" value="NITRATE_NITRITE RESPONSE REGULATOR PROTEIN NARP"/>
    <property type="match status" value="1"/>
</dbReference>
<keyword evidence="4" id="KW-0804">Transcription</keyword>
<dbReference type="Proteomes" id="UP000215931">
    <property type="component" value="Unassembled WGS sequence"/>
</dbReference>
<evidence type="ECO:0000256" key="4">
    <source>
        <dbReference type="ARBA" id="ARBA00023163"/>
    </source>
</evidence>
<sequence>MVAEALGRLIDEVADLVGRAADGQQLVESTRRLKPDIIVSDITMPVMSGLDALRQLKSEQSSARFIFLTVHTEASVAAEAIRAGASGYLLKAAAGEELLEAIRAVMAGRIYLTPHIAGDVLRTISGSADQHHHLTVRQREILRMVAQGKRMKEIAAELKISVRTVEDHKSQLLHVLGVKTTADLIRFAVKQGLVAD</sequence>
<reference evidence="8 9" key="1">
    <citation type="submission" date="2017-08" db="EMBL/GenBank/DDBJ databases">
        <title>Mesorhizobium wenxinae sp. nov., a novel rhizobial species isolated from root nodules of chickpea (Cicer arietinum L.).</title>
        <authorList>
            <person name="Zhang J."/>
        </authorList>
    </citation>
    <scope>NUCLEOTIDE SEQUENCE [LARGE SCALE GENOMIC DNA]</scope>
    <source>
        <strain evidence="9">WYCCWR 10019</strain>
    </source>
</reference>
<keyword evidence="3" id="KW-0238">DNA-binding</keyword>
<dbReference type="InterPro" id="IPR000792">
    <property type="entry name" value="Tscrpt_reg_LuxR_C"/>
</dbReference>
<dbReference type="GO" id="GO:0000160">
    <property type="term" value="P:phosphorelay signal transduction system"/>
    <property type="evidence" value="ECO:0007669"/>
    <property type="project" value="InterPro"/>
</dbReference>
<dbReference type="InterPro" id="IPR016032">
    <property type="entry name" value="Sig_transdc_resp-reg_C-effctor"/>
</dbReference>
<dbReference type="OrthoDB" id="9782896at2"/>
<evidence type="ECO:0000259" key="6">
    <source>
        <dbReference type="PROSITE" id="PS50043"/>
    </source>
</evidence>
<dbReference type="Gene3D" id="3.40.50.2300">
    <property type="match status" value="1"/>
</dbReference>
<evidence type="ECO:0000256" key="5">
    <source>
        <dbReference type="PROSITE-ProRule" id="PRU00169"/>
    </source>
</evidence>
<dbReference type="Pfam" id="PF00196">
    <property type="entry name" value="GerE"/>
    <property type="match status" value="1"/>
</dbReference>
<dbReference type="InterPro" id="IPR001789">
    <property type="entry name" value="Sig_transdc_resp-reg_receiver"/>
</dbReference>
<evidence type="ECO:0000256" key="1">
    <source>
        <dbReference type="ARBA" id="ARBA00022553"/>
    </source>
</evidence>
<dbReference type="PROSITE" id="PS50110">
    <property type="entry name" value="RESPONSE_REGULATORY"/>
    <property type="match status" value="1"/>
</dbReference>
<dbReference type="GO" id="GO:0006355">
    <property type="term" value="P:regulation of DNA-templated transcription"/>
    <property type="evidence" value="ECO:0007669"/>
    <property type="project" value="InterPro"/>
</dbReference>
<dbReference type="GO" id="GO:0003677">
    <property type="term" value="F:DNA binding"/>
    <property type="evidence" value="ECO:0007669"/>
    <property type="project" value="UniProtKB-KW"/>
</dbReference>
<dbReference type="CDD" id="cd06170">
    <property type="entry name" value="LuxR_C_like"/>
    <property type="match status" value="1"/>
</dbReference>
<dbReference type="SMART" id="SM00448">
    <property type="entry name" value="REC"/>
    <property type="match status" value="1"/>
</dbReference>
<dbReference type="SUPFAM" id="SSF52172">
    <property type="entry name" value="CheY-like"/>
    <property type="match status" value="1"/>
</dbReference>
<evidence type="ECO:0000256" key="3">
    <source>
        <dbReference type="ARBA" id="ARBA00023125"/>
    </source>
</evidence>
<feature type="domain" description="HTH luxR-type" evidence="6">
    <location>
        <begin position="127"/>
        <end position="192"/>
    </location>
</feature>
<dbReference type="SMART" id="SM00421">
    <property type="entry name" value="HTH_LUXR"/>
    <property type="match status" value="1"/>
</dbReference>
<proteinExistence type="predicted"/>
<dbReference type="InterPro" id="IPR011006">
    <property type="entry name" value="CheY-like_superfamily"/>
</dbReference>
<dbReference type="Pfam" id="PF00072">
    <property type="entry name" value="Response_reg"/>
    <property type="match status" value="1"/>
</dbReference>
<dbReference type="CDD" id="cd17535">
    <property type="entry name" value="REC_NarL-like"/>
    <property type="match status" value="1"/>
</dbReference>
<gene>
    <name evidence="8" type="ORF">CIT31_23265</name>
</gene>
<dbReference type="AlphaFoldDB" id="A0A271KB83"/>
<evidence type="ECO:0008006" key="10">
    <source>
        <dbReference type="Google" id="ProtNLM"/>
    </source>
</evidence>
<keyword evidence="1 5" id="KW-0597">Phosphoprotein</keyword>
<evidence type="ECO:0000313" key="9">
    <source>
        <dbReference type="Proteomes" id="UP000215931"/>
    </source>
</evidence>
<dbReference type="PANTHER" id="PTHR43214">
    <property type="entry name" value="TWO-COMPONENT RESPONSE REGULATOR"/>
    <property type="match status" value="1"/>
</dbReference>
<dbReference type="InterPro" id="IPR039420">
    <property type="entry name" value="WalR-like"/>
</dbReference>
<dbReference type="EMBL" id="NPKH01000028">
    <property type="protein sequence ID" value="PAP93042.1"/>
    <property type="molecule type" value="Genomic_DNA"/>
</dbReference>
<name>A0A271KB83_9HYPH</name>
<evidence type="ECO:0000256" key="2">
    <source>
        <dbReference type="ARBA" id="ARBA00023015"/>
    </source>
</evidence>
<keyword evidence="2" id="KW-0805">Transcription regulation</keyword>
<protein>
    <recommendedName>
        <fullName evidence="10">DNA-binding response regulator</fullName>
    </recommendedName>
</protein>
<dbReference type="PROSITE" id="PS50043">
    <property type="entry name" value="HTH_LUXR_2"/>
    <property type="match status" value="1"/>
</dbReference>
<dbReference type="SUPFAM" id="SSF46894">
    <property type="entry name" value="C-terminal effector domain of the bipartite response regulators"/>
    <property type="match status" value="1"/>
</dbReference>
<comment type="caution">
    <text evidence="8">The sequence shown here is derived from an EMBL/GenBank/DDBJ whole genome shotgun (WGS) entry which is preliminary data.</text>
</comment>